<comment type="caution">
    <text evidence="1">The sequence shown here is derived from an EMBL/GenBank/DDBJ whole genome shotgun (WGS) entry which is preliminary data.</text>
</comment>
<proteinExistence type="predicted"/>
<dbReference type="Proteomes" id="UP001153050">
    <property type="component" value="Unassembled WGS sequence"/>
</dbReference>
<gene>
    <name evidence="1" type="ORF">MES5069_760032</name>
</gene>
<keyword evidence="2" id="KW-1185">Reference proteome</keyword>
<name>A0ABM9EJT9_9HYPH</name>
<organism evidence="1 2">
    <name type="scientific">Mesorhizobium escarrei</name>
    <dbReference type="NCBI Taxonomy" id="666018"/>
    <lineage>
        <taxon>Bacteria</taxon>
        <taxon>Pseudomonadati</taxon>
        <taxon>Pseudomonadota</taxon>
        <taxon>Alphaproteobacteria</taxon>
        <taxon>Hyphomicrobiales</taxon>
        <taxon>Phyllobacteriaceae</taxon>
        <taxon>Mesorhizobium</taxon>
    </lineage>
</organism>
<evidence type="ECO:0000313" key="2">
    <source>
        <dbReference type="Proteomes" id="UP001153050"/>
    </source>
</evidence>
<reference evidence="1 2" key="1">
    <citation type="submission" date="2022-03" db="EMBL/GenBank/DDBJ databases">
        <authorList>
            <person name="Brunel B."/>
        </authorList>
    </citation>
    <scope>NUCLEOTIDE SEQUENCE [LARGE SCALE GENOMIC DNA]</scope>
    <source>
        <strain evidence="1">STM5069sample</strain>
    </source>
</reference>
<dbReference type="EMBL" id="CAKXZT010000175">
    <property type="protein sequence ID" value="CAH2409136.1"/>
    <property type="molecule type" value="Genomic_DNA"/>
</dbReference>
<evidence type="ECO:0000313" key="1">
    <source>
        <dbReference type="EMBL" id="CAH2409136.1"/>
    </source>
</evidence>
<protein>
    <submittedName>
        <fullName evidence="1">Uncharacterized protein</fullName>
    </submittedName>
</protein>
<accession>A0ABM9EJT9</accession>
<sequence length="56" mass="5946">MQVHGVMPSLWIGQSGRGLRGIHRSGVPFDEAGLSTAADHGQLDLWPNECEGMGSV</sequence>